<keyword evidence="3" id="KW-1185">Reference proteome</keyword>
<protein>
    <submittedName>
        <fullName evidence="2">MxaS-like protein</fullName>
    </submittedName>
</protein>
<evidence type="ECO:0000313" key="2">
    <source>
        <dbReference type="EMBL" id="EMR12450.1"/>
    </source>
</evidence>
<organism evidence="2 3">
    <name type="scientific">Methylophaga lonarensis MPL</name>
    <dbReference type="NCBI Taxonomy" id="1286106"/>
    <lineage>
        <taxon>Bacteria</taxon>
        <taxon>Pseudomonadati</taxon>
        <taxon>Pseudomonadota</taxon>
        <taxon>Gammaproteobacteria</taxon>
        <taxon>Thiotrichales</taxon>
        <taxon>Piscirickettsiaceae</taxon>
        <taxon>Methylophaga</taxon>
    </lineage>
</organism>
<accession>M7PEX8</accession>
<proteinExistence type="predicted"/>
<comment type="caution">
    <text evidence="2">The sequence shown here is derived from an EMBL/GenBank/DDBJ whole genome shotgun (WGS) entry which is preliminary data.</text>
</comment>
<dbReference type="eggNOG" id="COG1721">
    <property type="taxonomic scope" value="Bacteria"/>
</dbReference>
<evidence type="ECO:0000313" key="3">
    <source>
        <dbReference type="Proteomes" id="UP000012019"/>
    </source>
</evidence>
<gene>
    <name evidence="2" type="ORF">MPL1_10092</name>
</gene>
<dbReference type="Pfam" id="PF01882">
    <property type="entry name" value="DUF58"/>
    <property type="match status" value="1"/>
</dbReference>
<dbReference type="PANTHER" id="PTHR33608:SF6">
    <property type="entry name" value="BLL2464 PROTEIN"/>
    <property type="match status" value="1"/>
</dbReference>
<name>M7PEX8_9GAMM</name>
<dbReference type="InterPro" id="IPR002881">
    <property type="entry name" value="DUF58"/>
</dbReference>
<dbReference type="AlphaFoldDB" id="M7PEX8"/>
<dbReference type="EMBL" id="APHR01000055">
    <property type="protein sequence ID" value="EMR12450.1"/>
    <property type="molecule type" value="Genomic_DNA"/>
</dbReference>
<dbReference type="Proteomes" id="UP000012019">
    <property type="component" value="Unassembled WGS sequence"/>
</dbReference>
<dbReference type="STRING" id="1286106.MPL1_10092"/>
<reference evidence="2 3" key="1">
    <citation type="journal article" date="2013" name="Genome Announc.">
        <title>Draft Genome Sequence of Methylophaga lonarensis MPLT, a Haloalkaliphilic (Non-Methane-Utilizing) Methylotroph.</title>
        <authorList>
            <person name="Shetty S.A."/>
            <person name="Marathe N.P."/>
            <person name="Munot H."/>
            <person name="Antony C.P."/>
            <person name="Dhotre D.P."/>
            <person name="Murrell J.C."/>
            <person name="Shouche Y.S."/>
        </authorList>
    </citation>
    <scope>NUCLEOTIDE SEQUENCE [LARGE SCALE GENOMIC DNA]</scope>
    <source>
        <strain evidence="2 3">MPL</strain>
    </source>
</reference>
<dbReference type="PATRIC" id="fig|1286106.3.peg.2018"/>
<sequence length="300" mass="34206">MADSMSRLNIQPEEFTYRFPHKVFGHVPGAHSGTSLGSGDRFAGFADLFDYADPRRLDVRASVRNQLADPLASEQQRWLVRRYQQRSAITLWLLADITQSMAVSAVDHARLAKLAHMVAHSAIGFGDRFAMASFDSEWRQDVSIMPTRQRSAPMLAADMLMAANPSKVAGAEGLFHSADLVTSSHAMVFLASDFCFDIELLDRTLRKLSHYTVVPVVWQHDDVDHIPSHAGWTEIRDSETGTRQSVWMRPSIQKRWRQMMADHFEQLTDCFMRHRVRPLFVNGDITAQQLTQYFYTMKKS</sequence>
<dbReference type="PANTHER" id="PTHR33608">
    <property type="entry name" value="BLL2464 PROTEIN"/>
    <property type="match status" value="1"/>
</dbReference>
<evidence type="ECO:0000259" key="1">
    <source>
        <dbReference type="Pfam" id="PF01882"/>
    </source>
</evidence>
<feature type="domain" description="DUF58" evidence="1">
    <location>
        <begin position="77"/>
        <end position="263"/>
    </location>
</feature>